<keyword evidence="1" id="KW-0732">Signal</keyword>
<accession>A0A378U4Q5</accession>
<evidence type="ECO:0000313" key="2">
    <source>
        <dbReference type="EMBL" id="STZ69292.1"/>
    </source>
</evidence>
<dbReference type="Proteomes" id="UP000255024">
    <property type="component" value="Unassembled WGS sequence"/>
</dbReference>
<keyword evidence="3" id="KW-1185">Reference proteome</keyword>
<feature type="chain" id="PRO_5016788154" description="Lipocalin-like domain-containing protein" evidence="1">
    <location>
        <begin position="20"/>
        <end position="171"/>
    </location>
</feature>
<proteinExistence type="predicted"/>
<evidence type="ECO:0000256" key="1">
    <source>
        <dbReference type="SAM" id="SignalP"/>
    </source>
</evidence>
<protein>
    <recommendedName>
        <fullName evidence="4">Lipocalin-like domain-containing protein</fullName>
    </recommendedName>
</protein>
<gene>
    <name evidence="2" type="ORF">NCTC11179_02798</name>
</gene>
<dbReference type="AlphaFoldDB" id="A0A378U4Q5"/>
<evidence type="ECO:0008006" key="4">
    <source>
        <dbReference type="Google" id="ProtNLM"/>
    </source>
</evidence>
<evidence type="ECO:0000313" key="3">
    <source>
        <dbReference type="Proteomes" id="UP000255024"/>
    </source>
</evidence>
<dbReference type="PROSITE" id="PS51257">
    <property type="entry name" value="PROKAR_LIPOPROTEIN"/>
    <property type="match status" value="1"/>
</dbReference>
<dbReference type="EMBL" id="UGQL01000002">
    <property type="protein sequence ID" value="STZ69292.1"/>
    <property type="molecule type" value="Genomic_DNA"/>
</dbReference>
<feature type="signal peptide" evidence="1">
    <location>
        <begin position="1"/>
        <end position="19"/>
    </location>
</feature>
<name>A0A378U4Q5_MYROD</name>
<sequence>MKKLMAILTVILLFGTACSKEEDNTAERAEKEWTKFIQKHLIGEWKPESIEVKPLLGPVLIEKKYELLQPVGTQDILTLNQDYTGQFKTFLSQGTSKTINFKWYHKLEELGVILEDKREFKSILLDKAEGKLQVSIPLQSVLDDLKPYLPELEDIEASERELLFVHFNFVK</sequence>
<reference evidence="2 3" key="1">
    <citation type="submission" date="2018-06" db="EMBL/GenBank/DDBJ databases">
        <authorList>
            <consortium name="Pathogen Informatics"/>
            <person name="Doyle S."/>
        </authorList>
    </citation>
    <scope>NUCLEOTIDE SEQUENCE [LARGE SCALE GENOMIC DNA]</scope>
    <source>
        <strain evidence="2 3">NCTC11179</strain>
    </source>
</reference>
<dbReference type="RefSeq" id="WP_115092792.1">
    <property type="nucleotide sequence ID" value="NZ_CP068107.1"/>
</dbReference>
<organism evidence="2 3">
    <name type="scientific">Myroides odoratus</name>
    <name type="common">Flavobacterium odoratum</name>
    <dbReference type="NCBI Taxonomy" id="256"/>
    <lineage>
        <taxon>Bacteria</taxon>
        <taxon>Pseudomonadati</taxon>
        <taxon>Bacteroidota</taxon>
        <taxon>Flavobacteriia</taxon>
        <taxon>Flavobacteriales</taxon>
        <taxon>Flavobacteriaceae</taxon>
        <taxon>Myroides</taxon>
    </lineage>
</organism>